<evidence type="ECO:0000256" key="1">
    <source>
        <dbReference type="ARBA" id="ARBA00001947"/>
    </source>
</evidence>
<sequence>MTALMTIIGIVVFFFGLLISIAWHELGHLSTAKLFKIRVPQYMVGFGPTIWSRNKGETEYGIKAVPLGGYIRMIGMFPPGEDGRITARSTSPWRGMIEDARAASYEELQPGDENRLFYTRKPWKRVIVMFAGPFMNLILAVALFLGVLMGFGLNTTTTTVSSVADCVVSQADQAANAKNPCKKNAQASPAKAAGLKAGDRITAFNGTPVDDSQWSVLQQKIRDTTGPATITVVRHGKTLDLRANLIENKVAKTDGKGGYVNGQYVTAGFLGFTPASGVVTLNLAQSVNRMGDMMQQGVQSIIAIPSKVPALWNSVFNGAPRQQDSPMGVVGAARVGGEVVSLHIPAVQRIAFMLTLVAGFNLSLFLFNMLPLLPLDGGHIAGALWEAIRRNIAKVFRRPDPGPFDVAKLMPIAYVVAGIFICFTVLVLAADLVNPVKLT</sequence>
<keyword evidence="4 13" id="KW-0645">Protease</keyword>
<evidence type="ECO:0000256" key="7">
    <source>
        <dbReference type="ARBA" id="ARBA00022833"/>
    </source>
</evidence>
<evidence type="ECO:0000256" key="8">
    <source>
        <dbReference type="ARBA" id="ARBA00022989"/>
    </source>
</evidence>
<evidence type="ECO:0000313" key="14">
    <source>
        <dbReference type="Proteomes" id="UP000305778"/>
    </source>
</evidence>
<keyword evidence="14" id="KW-1185">Reference proteome</keyword>
<dbReference type="PANTHER" id="PTHR42837">
    <property type="entry name" value="REGULATOR OF SIGMA-E PROTEASE RSEP"/>
    <property type="match status" value="1"/>
</dbReference>
<dbReference type="RefSeq" id="WP_136727920.1">
    <property type="nucleotide sequence ID" value="NZ_SUMC01000045.1"/>
</dbReference>
<feature type="transmembrane region" description="Helical" evidence="11">
    <location>
        <begin position="412"/>
        <end position="433"/>
    </location>
</feature>
<evidence type="ECO:0000313" key="13">
    <source>
        <dbReference type="EMBL" id="TKA04862.1"/>
    </source>
</evidence>
<keyword evidence="6" id="KW-0378">Hydrolase</keyword>
<comment type="cofactor">
    <cofactor evidence="1">
        <name>Zn(2+)</name>
        <dbReference type="ChEBI" id="CHEBI:29105"/>
    </cofactor>
</comment>
<feature type="transmembrane region" description="Helical" evidence="11">
    <location>
        <begin position="6"/>
        <end position="26"/>
    </location>
</feature>
<dbReference type="Pfam" id="PF17820">
    <property type="entry name" value="PDZ_6"/>
    <property type="match status" value="1"/>
</dbReference>
<keyword evidence="5 11" id="KW-0812">Transmembrane</keyword>
<evidence type="ECO:0000256" key="6">
    <source>
        <dbReference type="ARBA" id="ARBA00022801"/>
    </source>
</evidence>
<dbReference type="SMART" id="SM00228">
    <property type="entry name" value="PDZ"/>
    <property type="match status" value="1"/>
</dbReference>
<evidence type="ECO:0000256" key="9">
    <source>
        <dbReference type="ARBA" id="ARBA00023049"/>
    </source>
</evidence>
<dbReference type="GO" id="GO:0006508">
    <property type="term" value="P:proteolysis"/>
    <property type="evidence" value="ECO:0007669"/>
    <property type="project" value="UniProtKB-KW"/>
</dbReference>
<accession>A0A4U0S746</accession>
<comment type="caution">
    <text evidence="13">The sequence shown here is derived from an EMBL/GenBank/DDBJ whole genome shotgun (WGS) entry which is preliminary data.</text>
</comment>
<feature type="transmembrane region" description="Helical" evidence="11">
    <location>
        <begin position="264"/>
        <end position="284"/>
    </location>
</feature>
<dbReference type="CDD" id="cd06163">
    <property type="entry name" value="S2P-M50_PDZ_RseP-like"/>
    <property type="match status" value="1"/>
</dbReference>
<dbReference type="PROSITE" id="PS50106">
    <property type="entry name" value="PDZ"/>
    <property type="match status" value="1"/>
</dbReference>
<reference evidence="13 14" key="1">
    <citation type="submission" date="2019-04" db="EMBL/GenBank/DDBJ databases">
        <title>Streptomyces oryziradicis sp. nov., a novel actinomycete isolated from rhizosphere soil of rice (Oryza sativa L.).</title>
        <authorList>
            <person name="Li C."/>
        </authorList>
    </citation>
    <scope>NUCLEOTIDE SEQUENCE [LARGE SCALE GENOMIC DNA]</scope>
    <source>
        <strain evidence="13 14">NEAU-C40</strain>
    </source>
</reference>
<dbReference type="OrthoDB" id="9782003at2"/>
<dbReference type="GO" id="GO:0016020">
    <property type="term" value="C:membrane"/>
    <property type="evidence" value="ECO:0007669"/>
    <property type="project" value="UniProtKB-SubCell"/>
</dbReference>
<organism evidence="13 14">
    <name type="scientific">Actinacidiphila oryziradicis</name>
    <dbReference type="NCBI Taxonomy" id="2571141"/>
    <lineage>
        <taxon>Bacteria</taxon>
        <taxon>Bacillati</taxon>
        <taxon>Actinomycetota</taxon>
        <taxon>Actinomycetes</taxon>
        <taxon>Kitasatosporales</taxon>
        <taxon>Streptomycetaceae</taxon>
        <taxon>Actinacidiphila</taxon>
    </lineage>
</organism>
<gene>
    <name evidence="13" type="ORF">FCI23_33785</name>
</gene>
<dbReference type="GO" id="GO:0004222">
    <property type="term" value="F:metalloendopeptidase activity"/>
    <property type="evidence" value="ECO:0007669"/>
    <property type="project" value="InterPro"/>
</dbReference>
<evidence type="ECO:0000256" key="3">
    <source>
        <dbReference type="ARBA" id="ARBA00007931"/>
    </source>
</evidence>
<evidence type="ECO:0000256" key="2">
    <source>
        <dbReference type="ARBA" id="ARBA00004141"/>
    </source>
</evidence>
<dbReference type="InterPro" id="IPR004387">
    <property type="entry name" value="Pept_M50_Zn"/>
</dbReference>
<dbReference type="Pfam" id="PF02163">
    <property type="entry name" value="Peptidase_M50"/>
    <property type="match status" value="1"/>
</dbReference>
<feature type="domain" description="PDZ" evidence="12">
    <location>
        <begin position="146"/>
        <end position="236"/>
    </location>
</feature>
<dbReference type="InterPro" id="IPR008915">
    <property type="entry name" value="Peptidase_M50"/>
</dbReference>
<keyword evidence="9" id="KW-0482">Metalloprotease</keyword>
<protein>
    <submittedName>
        <fullName evidence="13">Site-2 protease family protein</fullName>
    </submittedName>
</protein>
<dbReference type="PANTHER" id="PTHR42837:SF2">
    <property type="entry name" value="MEMBRANE METALLOPROTEASE ARASP2, CHLOROPLASTIC-RELATED"/>
    <property type="match status" value="1"/>
</dbReference>
<dbReference type="InterPro" id="IPR001478">
    <property type="entry name" value="PDZ"/>
</dbReference>
<dbReference type="SUPFAM" id="SSF50156">
    <property type="entry name" value="PDZ domain-like"/>
    <property type="match status" value="1"/>
</dbReference>
<keyword evidence="10 11" id="KW-0472">Membrane</keyword>
<name>A0A4U0S746_9ACTN</name>
<evidence type="ECO:0000256" key="11">
    <source>
        <dbReference type="SAM" id="Phobius"/>
    </source>
</evidence>
<keyword evidence="7" id="KW-0862">Zinc</keyword>
<dbReference type="EMBL" id="SUMC01000045">
    <property type="protein sequence ID" value="TKA04862.1"/>
    <property type="molecule type" value="Genomic_DNA"/>
</dbReference>
<dbReference type="InterPro" id="IPR036034">
    <property type="entry name" value="PDZ_sf"/>
</dbReference>
<feature type="transmembrane region" description="Helical" evidence="11">
    <location>
        <begin position="126"/>
        <end position="151"/>
    </location>
</feature>
<comment type="similarity">
    <text evidence="3">Belongs to the peptidase M50B family.</text>
</comment>
<evidence type="ECO:0000256" key="5">
    <source>
        <dbReference type="ARBA" id="ARBA00022692"/>
    </source>
</evidence>
<evidence type="ECO:0000256" key="10">
    <source>
        <dbReference type="ARBA" id="ARBA00023136"/>
    </source>
</evidence>
<comment type="subcellular location">
    <subcellularLocation>
        <location evidence="2">Membrane</location>
        <topology evidence="2">Multi-pass membrane protein</topology>
    </subcellularLocation>
</comment>
<dbReference type="Proteomes" id="UP000305778">
    <property type="component" value="Unassembled WGS sequence"/>
</dbReference>
<proteinExistence type="inferred from homology"/>
<keyword evidence="8 11" id="KW-1133">Transmembrane helix</keyword>
<feature type="transmembrane region" description="Helical" evidence="11">
    <location>
        <begin position="350"/>
        <end position="370"/>
    </location>
</feature>
<evidence type="ECO:0000259" key="12">
    <source>
        <dbReference type="PROSITE" id="PS50106"/>
    </source>
</evidence>
<dbReference type="InterPro" id="IPR041489">
    <property type="entry name" value="PDZ_6"/>
</dbReference>
<evidence type="ECO:0000256" key="4">
    <source>
        <dbReference type="ARBA" id="ARBA00022670"/>
    </source>
</evidence>
<dbReference type="Gene3D" id="2.30.42.10">
    <property type="match status" value="1"/>
</dbReference>
<dbReference type="AlphaFoldDB" id="A0A4U0S746"/>